<dbReference type="NCBIfam" id="TIGR01907">
    <property type="entry name" value="casE_Cse3"/>
    <property type="match status" value="1"/>
</dbReference>
<evidence type="ECO:0000313" key="2">
    <source>
        <dbReference type="Proteomes" id="UP000770330"/>
    </source>
</evidence>
<dbReference type="CDD" id="cd09727">
    <property type="entry name" value="Cas6_I-E"/>
    <property type="match status" value="1"/>
</dbReference>
<evidence type="ECO:0000313" key="1">
    <source>
        <dbReference type="EMBL" id="MBF1657535.1"/>
    </source>
</evidence>
<protein>
    <submittedName>
        <fullName evidence="1">Type I-E CRISPR-associated protein Cas6/Cse3/CasE</fullName>
    </submittedName>
</protein>
<dbReference type="Proteomes" id="UP000770330">
    <property type="component" value="Unassembled WGS sequence"/>
</dbReference>
<dbReference type="Pfam" id="PF08798">
    <property type="entry name" value="CRISPR_assoc"/>
    <property type="match status" value="1"/>
</dbReference>
<dbReference type="Gene3D" id="3.30.70.1200">
    <property type="entry name" value="Crispr-associated protein, domain 1"/>
    <property type="match status" value="1"/>
</dbReference>
<proteinExistence type="predicted"/>
<dbReference type="SUPFAM" id="SSF117987">
    <property type="entry name" value="CRISPR-associated protein"/>
    <property type="match status" value="2"/>
</dbReference>
<dbReference type="RefSeq" id="WP_303938164.1">
    <property type="nucleotide sequence ID" value="NZ_CAUVGC010000013.1"/>
</dbReference>
<dbReference type="Gene3D" id="3.30.70.1210">
    <property type="entry name" value="Crispr-associated protein, domain 2"/>
    <property type="match status" value="1"/>
</dbReference>
<dbReference type="EMBL" id="JABZXO010000015">
    <property type="protein sequence ID" value="MBF1657535.1"/>
    <property type="molecule type" value="Genomic_DNA"/>
</dbReference>
<reference evidence="1" key="1">
    <citation type="submission" date="2020-04" db="EMBL/GenBank/DDBJ databases">
        <title>Deep metagenomics examines the oral microbiome during advanced dental caries in children, revealing novel taxa and co-occurrences with host molecules.</title>
        <authorList>
            <person name="Baker J.L."/>
            <person name="Morton J.T."/>
            <person name="Dinis M."/>
            <person name="Alvarez R."/>
            <person name="Tran N.C."/>
            <person name="Knight R."/>
            <person name="Edlund A."/>
        </authorList>
    </citation>
    <scope>NUCLEOTIDE SEQUENCE</scope>
    <source>
        <strain evidence="1">JCVI_39_bin.18</strain>
    </source>
</reference>
<accession>A0A930KTW1</accession>
<gene>
    <name evidence="1" type="primary">cas6e</name>
    <name evidence="1" type="ORF">HXO61_06355</name>
</gene>
<dbReference type="AlphaFoldDB" id="A0A930KTW1"/>
<name>A0A930KTW1_9MICC</name>
<comment type="caution">
    <text evidence="1">The sequence shown here is derived from an EMBL/GenBank/DDBJ whole genome shotgun (WGS) entry which is preliminary data.</text>
</comment>
<organism evidence="1 2">
    <name type="scientific">Rothia mucilaginosa</name>
    <dbReference type="NCBI Taxonomy" id="43675"/>
    <lineage>
        <taxon>Bacteria</taxon>
        <taxon>Bacillati</taxon>
        <taxon>Actinomycetota</taxon>
        <taxon>Actinomycetes</taxon>
        <taxon>Micrococcales</taxon>
        <taxon>Micrococcaceae</taxon>
        <taxon>Rothia</taxon>
    </lineage>
</organism>
<sequence>MTYFSRFMINPQRRGAWKLLRSPQAMHAAVMATLPPDTDYSEGRILWRLDESQHAPVLYMLSPEKPDFSALVEQSGWQTRPGESAHYGRLLAKLDNGQEWAFRLTANPVKRHTNKQTGKREVFPHVTVAQQQAWIRERAPQWGFEVIPSVEGQDVEECPMVSSRQDLAFARRNADGKVGKVTHRKAQFDGALRITDVELFRKSLLSGMGRGKAYGMGLLTLAPLSR</sequence>
<dbReference type="InterPro" id="IPR010179">
    <property type="entry name" value="CRISPR-assoc_prot_Cse3"/>
</dbReference>
<dbReference type="SMART" id="SM01101">
    <property type="entry name" value="CRISPR_assoc"/>
    <property type="match status" value="1"/>
</dbReference>